<proteinExistence type="predicted"/>
<comment type="caution">
    <text evidence="1">The sequence shown here is derived from an EMBL/GenBank/DDBJ whole genome shotgun (WGS) entry which is preliminary data.</text>
</comment>
<dbReference type="Proteomes" id="UP001281147">
    <property type="component" value="Unassembled WGS sequence"/>
</dbReference>
<keyword evidence="2" id="KW-1185">Reference proteome</keyword>
<name>A0ACC3N4Q9_9PEZI</name>
<evidence type="ECO:0000313" key="2">
    <source>
        <dbReference type="Proteomes" id="UP001281147"/>
    </source>
</evidence>
<accession>A0ACC3N4Q9</accession>
<sequence length="251" mass="27724">MESVYAHIAMKTNKPLLLAFAGLSGHGKTELAKQMGSVAGYVAQEDGSPLNNFLEAQNGQRCVVFLDEFDKTENKVRESLLKVMDTGMYRGRRPQGQEVDASRCRILASNLGDSAITKFHSQKLADLNDDDVGKVPIEPLKRELAKLFTEAYSPAIAGRINVIVPFFPFSPYEQAVVAHKFLLEIQDEARLPICTRKPELRLVGHAHFNIVGDGVLCQHVAEVGYVKELGARSIRNAVLAMRSKRSATTSR</sequence>
<protein>
    <submittedName>
        <fullName evidence="1">Uncharacterized protein</fullName>
    </submittedName>
</protein>
<gene>
    <name evidence="1" type="ORF">LTR37_011508</name>
</gene>
<organism evidence="1 2">
    <name type="scientific">Vermiconidia calcicola</name>
    <dbReference type="NCBI Taxonomy" id="1690605"/>
    <lineage>
        <taxon>Eukaryota</taxon>
        <taxon>Fungi</taxon>
        <taxon>Dikarya</taxon>
        <taxon>Ascomycota</taxon>
        <taxon>Pezizomycotina</taxon>
        <taxon>Dothideomycetes</taxon>
        <taxon>Dothideomycetidae</taxon>
        <taxon>Mycosphaerellales</taxon>
        <taxon>Extremaceae</taxon>
        <taxon>Vermiconidia</taxon>
    </lineage>
</organism>
<dbReference type="EMBL" id="JAUTXU010000101">
    <property type="protein sequence ID" value="KAK3708412.1"/>
    <property type="molecule type" value="Genomic_DNA"/>
</dbReference>
<reference evidence="1" key="1">
    <citation type="submission" date="2023-07" db="EMBL/GenBank/DDBJ databases">
        <title>Black Yeasts Isolated from many extreme environments.</title>
        <authorList>
            <person name="Coleine C."/>
            <person name="Stajich J.E."/>
            <person name="Selbmann L."/>
        </authorList>
    </citation>
    <scope>NUCLEOTIDE SEQUENCE</scope>
    <source>
        <strain evidence="1">CCFEE 5714</strain>
    </source>
</reference>
<evidence type="ECO:0000313" key="1">
    <source>
        <dbReference type="EMBL" id="KAK3708412.1"/>
    </source>
</evidence>